<evidence type="ECO:0000313" key="2">
    <source>
        <dbReference type="EMBL" id="XDJ71382.1"/>
    </source>
</evidence>
<dbReference type="EMBL" id="CP158271">
    <property type="protein sequence ID" value="XDJ94126.1"/>
    <property type="molecule type" value="Genomic_DNA"/>
</dbReference>
<evidence type="ECO:0000313" key="7">
    <source>
        <dbReference type="EMBL" id="XDJ95268.1"/>
    </source>
</evidence>
<evidence type="ECO:0000313" key="3">
    <source>
        <dbReference type="EMBL" id="XDJ76647.1"/>
    </source>
</evidence>
<evidence type="ECO:0000313" key="5">
    <source>
        <dbReference type="EMBL" id="XDJ90895.1"/>
    </source>
</evidence>
<protein>
    <submittedName>
        <fullName evidence="2">Nucleotidyl transferase AbiEii/AbiGii toxin family protein</fullName>
    </submittedName>
</protein>
<dbReference type="EMBL" id="CP158270">
    <property type="protein sequence ID" value="XDJ90895.1"/>
    <property type="molecule type" value="Genomic_DNA"/>
</dbReference>
<dbReference type="EMBL" id="CP158272">
    <property type="protein sequence ID" value="XDJ97916.1"/>
    <property type="molecule type" value="Genomic_DNA"/>
</dbReference>
<dbReference type="EMBL" id="CP158263">
    <property type="protein sequence ID" value="XDJ71382.1"/>
    <property type="molecule type" value="Genomic_DNA"/>
</dbReference>
<dbReference type="EMBL" id="CP158269">
    <property type="protein sequence ID" value="XDJ86951.1"/>
    <property type="molecule type" value="Genomic_DNA"/>
</dbReference>
<evidence type="ECO:0000313" key="8">
    <source>
        <dbReference type="EMBL" id="XDJ97916.1"/>
    </source>
</evidence>
<dbReference type="AlphaFoldDB" id="A0AB39EVK6"/>
<reference evidence="2" key="1">
    <citation type="submission" date="2024-05" db="EMBL/GenBank/DDBJ databases">
        <authorList>
            <person name="Luo Y.-C."/>
            <person name="Nicholds J."/>
            <person name="Mortimer T."/>
            <person name="Maboni G."/>
        </authorList>
    </citation>
    <scope>NUCLEOTIDE SEQUENCE</scope>
    <source>
        <strain evidence="7">124370</strain>
        <strain evidence="8">124566</strain>
        <strain evidence="6">124953</strain>
        <strain evidence="5">130308</strain>
        <strain evidence="4">130416</strain>
        <strain evidence="3">143769</strain>
        <strain evidence="2">143936</strain>
        <strain evidence="1">148131</strain>
    </source>
</reference>
<dbReference type="GO" id="GO:0016740">
    <property type="term" value="F:transferase activity"/>
    <property type="evidence" value="ECO:0007669"/>
    <property type="project" value="UniProtKB-KW"/>
</dbReference>
<evidence type="ECO:0000313" key="4">
    <source>
        <dbReference type="EMBL" id="XDJ86951.1"/>
    </source>
</evidence>
<evidence type="ECO:0000313" key="1">
    <source>
        <dbReference type="EMBL" id="XDJ58829.1"/>
    </source>
</evidence>
<proteinExistence type="predicted"/>
<gene>
    <name evidence="1" type="ORF">ABRY90_02645</name>
    <name evidence="6" type="ORF">ABRY95_03710</name>
    <name evidence="4" type="ORF">ABRY98_08290</name>
    <name evidence="7" type="ORF">ABRZ05_09180</name>
    <name evidence="2" type="ORF">ABRZ06_10710</name>
    <name evidence="3" type="ORF">ABRZ10_10875</name>
    <name evidence="8" type="ORF">ABRZ11_08835</name>
    <name evidence="5" type="ORF">ABRZ12_00945</name>
</gene>
<dbReference type="EMBL" id="CP158273">
    <property type="protein sequence ID" value="XDJ95268.1"/>
    <property type="molecule type" value="Genomic_DNA"/>
</dbReference>
<keyword evidence="2" id="KW-0808">Transferase</keyword>
<organism evidence="2">
    <name type="scientific">Castellaniella ginsengisoli</name>
    <dbReference type="NCBI Taxonomy" id="546114"/>
    <lineage>
        <taxon>Bacteria</taxon>
        <taxon>Pseudomonadati</taxon>
        <taxon>Pseudomonadota</taxon>
        <taxon>Betaproteobacteria</taxon>
        <taxon>Burkholderiales</taxon>
        <taxon>Alcaligenaceae</taxon>
        <taxon>Castellaniella</taxon>
    </lineage>
</organism>
<evidence type="ECO:0000313" key="6">
    <source>
        <dbReference type="EMBL" id="XDJ94126.1"/>
    </source>
</evidence>
<dbReference type="InterPro" id="IPR014942">
    <property type="entry name" value="AbiEii"/>
</dbReference>
<dbReference type="EMBL" id="CP158258">
    <property type="protein sequence ID" value="XDJ58829.1"/>
    <property type="molecule type" value="Genomic_DNA"/>
</dbReference>
<dbReference type="Gene3D" id="3.10.450.620">
    <property type="entry name" value="JHP933, nucleotidyltransferase-like core domain"/>
    <property type="match status" value="1"/>
</dbReference>
<accession>A0AB39EVK6</accession>
<sequence length="348" mass="38895">MRTITDVQRQALEDLAAEGLLRGLPVQTAEKDIHITDLLKSLSELKVHHDHFGDLDPRRGEHTRHDEGIQFVFAGGTCLSKAHTLINRMSEDIDIKVVLSPTKNPLKKGRGDRVRLKSLHHHVEQLLNTMGFPLLKYSNGGHNPRIRDAHRYFVIGAGYKTAYSEFPSLRPELKLELIQRKPLLPLEQREFGYLHETLAGLPPTSTVTIDCISVAETAAEKVLSLLRRCAYKWDGHQTKGDIDPALVRHVYDVARIAELAGDSLVAARSIFPTLVQSDRDEFKGQNPEFDADPVAVLKRTLRAAKTNGELSSQYSKYLIPLVYDADPPTFEASFASFEVVATDFLAAC</sequence>
<dbReference type="Pfam" id="PF08843">
    <property type="entry name" value="AbiEii"/>
    <property type="match status" value="1"/>
</dbReference>
<dbReference type="EMBL" id="CP158265">
    <property type="protein sequence ID" value="XDJ76647.1"/>
    <property type="molecule type" value="Genomic_DNA"/>
</dbReference>
<name>A0AB39EVK6_9BURK</name>
<dbReference type="RefSeq" id="WP_368648172.1">
    <property type="nucleotide sequence ID" value="NZ_CP158258.1"/>
</dbReference>